<accession>A0AAP8DZE6</accession>
<reference evidence="1" key="3">
    <citation type="submission" date="2023-03" db="EMBL/GenBank/DDBJ databases">
        <authorList>
            <person name="Shen W."/>
            <person name="Cai J."/>
        </authorList>
    </citation>
    <scope>NUCLEOTIDE SEQUENCE</scope>
    <source>
        <strain evidence="1">Y37</strain>
    </source>
</reference>
<dbReference type="Proteomes" id="UP001250218">
    <property type="component" value="Unassembled WGS sequence"/>
</dbReference>
<dbReference type="Proteomes" id="UP000225275">
    <property type="component" value="Unassembled WGS sequence"/>
</dbReference>
<sequence>MVQKKENRERPIQRKVRFSKEENDYLKDKIERSPFNNFQNYARILLLTGEVKMVDYSELQRLNGEVNRIGNNINQIAKLAHQFKEISGEDINDLSQQLSEIQVMISERFKEELKQERLI</sequence>
<dbReference type="Pfam" id="PF21983">
    <property type="entry name" value="NikA-like"/>
    <property type="match status" value="1"/>
</dbReference>
<reference evidence="2" key="1">
    <citation type="submission" date="2017-01" db="EMBL/GenBank/DDBJ databases">
        <authorList>
            <person name="Lo R."/>
        </authorList>
    </citation>
    <scope>NUCLEOTIDE SEQUENCE</scope>
    <source>
        <strain evidence="2">537</strain>
    </source>
</reference>
<comment type="caution">
    <text evidence="2">The sequence shown here is derived from an EMBL/GenBank/DDBJ whole genome shotgun (WGS) entry which is preliminary data.</text>
</comment>
<proteinExistence type="predicted"/>
<evidence type="ECO:0000313" key="2">
    <source>
        <dbReference type="EMBL" id="PFG87321.1"/>
    </source>
</evidence>
<dbReference type="AlphaFoldDB" id="A0AAP8DZE6"/>
<name>A0AAP8DZE6_9LACT</name>
<organism evidence="2 3">
    <name type="scientific">Lactococcus lactis</name>
    <dbReference type="NCBI Taxonomy" id="1358"/>
    <lineage>
        <taxon>Bacteria</taxon>
        <taxon>Bacillati</taxon>
        <taxon>Bacillota</taxon>
        <taxon>Bacilli</taxon>
        <taxon>Lactobacillales</taxon>
        <taxon>Streptococcaceae</taxon>
        <taxon>Lactococcus</taxon>
    </lineage>
</organism>
<reference evidence="2" key="2">
    <citation type="journal article" date="2018" name="Food Control">
        <title>Characterization of Lactococcus lactis isolates from herbs, fruits and vegetables for use as biopreservatives against Listeria monocytogenes in cheese.</title>
        <authorList>
            <person name="Ho V."/>
            <person name="Lo R."/>
            <person name="Bansal N."/>
            <person name="Turner M.S."/>
        </authorList>
    </citation>
    <scope>NUCLEOTIDE SEQUENCE</scope>
    <source>
        <strain evidence="2">537</strain>
    </source>
</reference>
<evidence type="ECO:0000313" key="1">
    <source>
        <dbReference type="EMBL" id="MDT2947059.1"/>
    </source>
</evidence>
<dbReference type="EMBL" id="MTJS01000008">
    <property type="protein sequence ID" value="PFG87321.1"/>
    <property type="molecule type" value="Genomic_DNA"/>
</dbReference>
<gene>
    <name evidence="1" type="primary">mobC</name>
    <name evidence="2" type="ORF">BW154_12735</name>
    <name evidence="1" type="ORF">P7I04_13635</name>
</gene>
<dbReference type="EMBL" id="JARQDL010000017">
    <property type="protein sequence ID" value="MDT2947059.1"/>
    <property type="molecule type" value="Genomic_DNA"/>
</dbReference>
<dbReference type="RefSeq" id="WP_098394275.1">
    <property type="nucleotide sequence ID" value="NZ_CAOFZM010000010.1"/>
</dbReference>
<protein>
    <submittedName>
        <fullName evidence="2">Mobilization protein</fullName>
    </submittedName>
    <submittedName>
        <fullName evidence="1">Plasmid mobilization relaxosome protein MobC</fullName>
    </submittedName>
</protein>
<dbReference type="InterPro" id="IPR053842">
    <property type="entry name" value="NikA-like"/>
</dbReference>
<evidence type="ECO:0000313" key="3">
    <source>
        <dbReference type="Proteomes" id="UP000225275"/>
    </source>
</evidence>